<evidence type="ECO:0000313" key="16">
    <source>
        <dbReference type="EMBL" id="ODR60411.1"/>
    </source>
</evidence>
<evidence type="ECO:0000256" key="3">
    <source>
        <dbReference type="ARBA" id="ARBA00022490"/>
    </source>
</evidence>
<dbReference type="GeneID" id="93302762"/>
<dbReference type="RefSeq" id="WP_069150898.1">
    <property type="nucleotide sequence ID" value="NZ_DAWDRA010000111.1"/>
</dbReference>
<dbReference type="PANTHER" id="PTHR42713:SF3">
    <property type="entry name" value="TRANSCRIPTIONAL REGULATORY PROTEIN HPTR"/>
    <property type="match status" value="1"/>
</dbReference>
<evidence type="ECO:0000313" key="13">
    <source>
        <dbReference type="EMBL" id="ODM08519.1"/>
    </source>
</evidence>
<reference evidence="17 20" key="1">
    <citation type="submission" date="2016-07" db="EMBL/GenBank/DDBJ databases">
        <title>Characterization of isolates of Eisenbergiella tayi derived from blood cultures, using whole genome sequencing.</title>
        <authorList>
            <person name="Burdz T."/>
            <person name="Wiebe D."/>
            <person name="Huynh C."/>
            <person name="Bernard K."/>
        </authorList>
    </citation>
    <scope>NUCLEOTIDE SEQUENCE [LARGE SCALE GENOMIC DNA]</scope>
    <source>
        <strain evidence="13 17">NML 110608</strain>
        <strain evidence="14 20">NML 120489</strain>
    </source>
</reference>
<keyword evidence="6" id="KW-0805">Transcription regulation</keyword>
<dbReference type="SUPFAM" id="SSF52172">
    <property type="entry name" value="CheY-like"/>
    <property type="match status" value="1"/>
</dbReference>
<dbReference type="Proteomes" id="UP000094067">
    <property type="component" value="Unassembled WGS sequence"/>
</dbReference>
<dbReference type="EMBL" id="MCGH01000001">
    <property type="protein sequence ID" value="ODM08519.1"/>
    <property type="molecule type" value="Genomic_DNA"/>
</dbReference>
<dbReference type="Proteomes" id="UP000094271">
    <property type="component" value="Unassembled WGS sequence"/>
</dbReference>
<evidence type="ECO:0000313" key="20">
    <source>
        <dbReference type="Proteomes" id="UP000095003"/>
    </source>
</evidence>
<dbReference type="EMBL" id="MCGI01000003">
    <property type="protein sequence ID" value="ODM11154.1"/>
    <property type="molecule type" value="Genomic_DNA"/>
</dbReference>
<evidence type="ECO:0000256" key="9">
    <source>
        <dbReference type="ARBA" id="ARBA00024867"/>
    </source>
</evidence>
<dbReference type="PROSITE" id="PS01124">
    <property type="entry name" value="HTH_ARAC_FAMILY_2"/>
    <property type="match status" value="1"/>
</dbReference>
<feature type="modified residue" description="4-aspartylphosphate" evidence="10">
    <location>
        <position position="55"/>
    </location>
</feature>
<evidence type="ECO:0000313" key="17">
    <source>
        <dbReference type="Proteomes" id="UP000094067"/>
    </source>
</evidence>
<keyword evidence="3" id="KW-0963">Cytoplasm</keyword>
<evidence type="ECO:0000313" key="15">
    <source>
        <dbReference type="EMBL" id="ODR48858.1"/>
    </source>
</evidence>
<evidence type="ECO:0000256" key="6">
    <source>
        <dbReference type="ARBA" id="ARBA00023015"/>
    </source>
</evidence>
<evidence type="ECO:0000256" key="10">
    <source>
        <dbReference type="PROSITE-ProRule" id="PRU00169"/>
    </source>
</evidence>
<dbReference type="InterPro" id="IPR018060">
    <property type="entry name" value="HTH_AraC"/>
</dbReference>
<dbReference type="GO" id="GO:0000160">
    <property type="term" value="P:phosphorelay signal transduction system"/>
    <property type="evidence" value="ECO:0007669"/>
    <property type="project" value="UniProtKB-KW"/>
</dbReference>
<dbReference type="SUPFAM" id="SSF46689">
    <property type="entry name" value="Homeodomain-like"/>
    <property type="match status" value="2"/>
</dbReference>
<organism evidence="13 17">
    <name type="scientific">Eisenbergiella tayi</name>
    <dbReference type="NCBI Taxonomy" id="1432052"/>
    <lineage>
        <taxon>Bacteria</taxon>
        <taxon>Bacillati</taxon>
        <taxon>Bacillota</taxon>
        <taxon>Clostridia</taxon>
        <taxon>Lachnospirales</taxon>
        <taxon>Lachnospiraceae</taxon>
        <taxon>Eisenbergiella</taxon>
    </lineage>
</organism>
<keyword evidence="8" id="KW-0804">Transcription</keyword>
<dbReference type="CDD" id="cd17536">
    <property type="entry name" value="REC_YesN-like"/>
    <property type="match status" value="1"/>
</dbReference>
<evidence type="ECO:0000256" key="7">
    <source>
        <dbReference type="ARBA" id="ARBA00023125"/>
    </source>
</evidence>
<keyword evidence="7" id="KW-0238">DNA-binding</keyword>
<dbReference type="GO" id="GO:0043565">
    <property type="term" value="F:sequence-specific DNA binding"/>
    <property type="evidence" value="ECO:0007669"/>
    <property type="project" value="InterPro"/>
</dbReference>
<comment type="subcellular location">
    <subcellularLocation>
        <location evidence="1">Cytoplasm</location>
    </subcellularLocation>
</comment>
<keyword evidence="4 10" id="KW-0597">Phosphoprotein</keyword>
<dbReference type="InterPro" id="IPR011006">
    <property type="entry name" value="CheY-like_superfamily"/>
</dbReference>
<dbReference type="InterPro" id="IPR051552">
    <property type="entry name" value="HptR"/>
</dbReference>
<dbReference type="Proteomes" id="UP000094869">
    <property type="component" value="Unassembled WGS sequence"/>
</dbReference>
<evidence type="ECO:0000259" key="12">
    <source>
        <dbReference type="PROSITE" id="PS50110"/>
    </source>
</evidence>
<evidence type="ECO:0000256" key="2">
    <source>
        <dbReference type="ARBA" id="ARBA00018672"/>
    </source>
</evidence>
<dbReference type="PANTHER" id="PTHR42713">
    <property type="entry name" value="HISTIDINE KINASE-RELATED"/>
    <property type="match status" value="1"/>
</dbReference>
<dbReference type="PROSITE" id="PS50110">
    <property type="entry name" value="RESPONSE_REGULATORY"/>
    <property type="match status" value="1"/>
</dbReference>
<keyword evidence="5" id="KW-0902">Two-component regulatory system</keyword>
<gene>
    <name evidence="14" type="ORF">BEH84_03583</name>
    <name evidence="15" type="ORF">BEI59_19100</name>
    <name evidence="13" type="ORF">BEI61_00148</name>
    <name evidence="16" type="ORF">BEI63_04315</name>
</gene>
<sequence length="269" mass="30965">MIKVLVADDERWIRKGIVRMIDRERNPIGEIWEAENVTQALEIFRREMPEIILSDVMFPQENGCDLGERIFEMNPNAKIVMISAYDDFDNARRALRFRAVDYLLKPVSREQLNLILDQCVQQIETERQQAEGEKAGADVLEERLAVLAEDNSSSRIVEKLMRDIREDCARHYTLSQLAEECHVTESYFSSLFKKVSGKSLMSYLAQVRVEKAQELIASTEYKLVQIAEAVGYDDYQYFTKVFKKISGVTPGEYKAGIAREIEDEDGTDT</sequence>
<accession>A0A1E3AIS7</accession>
<evidence type="ECO:0000313" key="18">
    <source>
        <dbReference type="Proteomes" id="UP000094271"/>
    </source>
</evidence>
<dbReference type="EMBL" id="MEHD01000011">
    <property type="protein sequence ID" value="ODR60411.1"/>
    <property type="molecule type" value="Genomic_DNA"/>
</dbReference>
<dbReference type="InterPro" id="IPR001789">
    <property type="entry name" value="Sig_transdc_resp-reg_receiver"/>
</dbReference>
<dbReference type="Proteomes" id="UP000095003">
    <property type="component" value="Unassembled WGS sequence"/>
</dbReference>
<evidence type="ECO:0000256" key="1">
    <source>
        <dbReference type="ARBA" id="ARBA00004496"/>
    </source>
</evidence>
<dbReference type="GO" id="GO:0005737">
    <property type="term" value="C:cytoplasm"/>
    <property type="evidence" value="ECO:0007669"/>
    <property type="project" value="UniProtKB-SubCell"/>
</dbReference>
<comment type="caution">
    <text evidence="13">The sequence shown here is derived from an EMBL/GenBank/DDBJ whole genome shotgun (WGS) entry which is preliminary data.</text>
</comment>
<dbReference type="SMART" id="SM00448">
    <property type="entry name" value="REC"/>
    <property type="match status" value="1"/>
</dbReference>
<dbReference type="InterPro" id="IPR018062">
    <property type="entry name" value="HTH_AraC-typ_CS"/>
</dbReference>
<feature type="domain" description="Response regulatory" evidence="12">
    <location>
        <begin position="3"/>
        <end position="120"/>
    </location>
</feature>
<dbReference type="PRINTS" id="PR00032">
    <property type="entry name" value="HTHARAC"/>
</dbReference>
<dbReference type="SMART" id="SM00342">
    <property type="entry name" value="HTH_ARAC"/>
    <property type="match status" value="1"/>
</dbReference>
<dbReference type="PROSITE" id="PS00041">
    <property type="entry name" value="HTH_ARAC_FAMILY_1"/>
    <property type="match status" value="1"/>
</dbReference>
<comment type="function">
    <text evidence="9">May play the central regulatory role in sporulation. It may be an element of the effector pathway responsible for the activation of sporulation genes in response to nutritional stress. Spo0A may act in concert with spo0H (a sigma factor) to control the expression of some genes that are critical to the sporulation process.</text>
</comment>
<feature type="domain" description="HTH araC/xylS-type" evidence="11">
    <location>
        <begin position="158"/>
        <end position="256"/>
    </location>
</feature>
<evidence type="ECO:0000259" key="11">
    <source>
        <dbReference type="PROSITE" id="PS01124"/>
    </source>
</evidence>
<dbReference type="Gene3D" id="3.40.50.2300">
    <property type="match status" value="1"/>
</dbReference>
<dbReference type="Gene3D" id="1.10.10.60">
    <property type="entry name" value="Homeodomain-like"/>
    <property type="match status" value="2"/>
</dbReference>
<evidence type="ECO:0000256" key="4">
    <source>
        <dbReference type="ARBA" id="ARBA00022553"/>
    </source>
</evidence>
<dbReference type="Pfam" id="PF00072">
    <property type="entry name" value="Response_reg"/>
    <property type="match status" value="1"/>
</dbReference>
<name>A0A1E3AIS7_9FIRM</name>
<evidence type="ECO:0000313" key="14">
    <source>
        <dbReference type="EMBL" id="ODM11154.1"/>
    </source>
</evidence>
<dbReference type="AlphaFoldDB" id="A0A1E3AIS7"/>
<evidence type="ECO:0000256" key="5">
    <source>
        <dbReference type="ARBA" id="ARBA00023012"/>
    </source>
</evidence>
<dbReference type="InterPro" id="IPR020449">
    <property type="entry name" value="Tscrpt_reg_AraC-type_HTH"/>
</dbReference>
<dbReference type="Pfam" id="PF12833">
    <property type="entry name" value="HTH_18"/>
    <property type="match status" value="1"/>
</dbReference>
<dbReference type="GO" id="GO:0003700">
    <property type="term" value="F:DNA-binding transcription factor activity"/>
    <property type="evidence" value="ECO:0007669"/>
    <property type="project" value="InterPro"/>
</dbReference>
<reference evidence="15 18" key="3">
    <citation type="submission" date="2016-08" db="EMBL/GenBank/DDBJ databases">
        <authorList>
            <person name="Seilhamer J.J."/>
        </authorList>
    </citation>
    <scope>NUCLEOTIDE SEQUENCE [LARGE SCALE GENOMIC DNA]</scope>
    <source>
        <strain evidence="15 18">NML150140-1</strain>
    </source>
</reference>
<reference evidence="16 19" key="2">
    <citation type="submission" date="2016-08" db="EMBL/GenBank/DDBJ databases">
        <title>Characterization of Isolates of Eisenbergiella tayi Derived from Blood Cultures, Using Whole Genome Sequencing.</title>
        <authorList>
            <person name="Bernier A.-M."/>
            <person name="Burdz T."/>
            <person name="Wiebe D."/>
            <person name="Bernard K."/>
        </authorList>
    </citation>
    <scope>NUCLEOTIDE SEQUENCE [LARGE SCALE GENOMIC DNA]</scope>
    <source>
        <strain evidence="16 19">NML120146</strain>
    </source>
</reference>
<proteinExistence type="predicted"/>
<dbReference type="InterPro" id="IPR009057">
    <property type="entry name" value="Homeodomain-like_sf"/>
</dbReference>
<dbReference type="OrthoDB" id="1769137at2"/>
<dbReference type="EMBL" id="MEHA01000015">
    <property type="protein sequence ID" value="ODR48858.1"/>
    <property type="molecule type" value="Genomic_DNA"/>
</dbReference>
<evidence type="ECO:0000256" key="8">
    <source>
        <dbReference type="ARBA" id="ARBA00023163"/>
    </source>
</evidence>
<protein>
    <recommendedName>
        <fullName evidence="2">Stage 0 sporulation protein A homolog</fullName>
    </recommendedName>
</protein>
<evidence type="ECO:0000313" key="19">
    <source>
        <dbReference type="Proteomes" id="UP000094869"/>
    </source>
</evidence>
<keyword evidence="19" id="KW-1185">Reference proteome</keyword>